<protein>
    <recommendedName>
        <fullName evidence="2">DUF7573 domain-containing protein</fullName>
    </recommendedName>
</protein>
<dbReference type="AlphaFoldDB" id="A0A9E7NAJ0"/>
<accession>A0A9E7NAJ0</accession>
<evidence type="ECO:0000256" key="1">
    <source>
        <dbReference type="SAM" id="MobiDB-lite"/>
    </source>
</evidence>
<dbReference type="GeneID" id="73288534"/>
<dbReference type="KEGG" id="sawl:NGM29_00770"/>
<gene>
    <name evidence="3" type="ORF">NGM29_00770</name>
</gene>
<reference evidence="3" key="1">
    <citation type="submission" date="2022-06" db="EMBL/GenBank/DDBJ databases">
        <title>Diverse halophilic archaea isolated from saline environments.</title>
        <authorList>
            <person name="Cui H.-L."/>
        </authorList>
    </citation>
    <scope>NUCLEOTIDE SEQUENCE</scope>
    <source>
        <strain evidence="3">WLHS1</strain>
    </source>
</reference>
<evidence type="ECO:0000313" key="4">
    <source>
        <dbReference type="Proteomes" id="UP001056855"/>
    </source>
</evidence>
<feature type="region of interest" description="Disordered" evidence="1">
    <location>
        <begin position="19"/>
        <end position="47"/>
    </location>
</feature>
<name>A0A9E7NAJ0_9EURY</name>
<evidence type="ECO:0000259" key="2">
    <source>
        <dbReference type="Pfam" id="PF24458"/>
    </source>
</evidence>
<feature type="compositionally biased region" description="Low complexity" evidence="1">
    <location>
        <begin position="27"/>
        <end position="42"/>
    </location>
</feature>
<keyword evidence="4" id="KW-1185">Reference proteome</keyword>
<dbReference type="EMBL" id="CP100355">
    <property type="protein sequence ID" value="UTF53851.1"/>
    <property type="molecule type" value="Genomic_DNA"/>
</dbReference>
<proteinExistence type="predicted"/>
<sequence>MVLGDIDLVDGRPDLTDRRRSRCVVYSGSGQDSDSGSNSGSDPAPRAALVGVRVTTIETMVWERRFGQDKQYKPRAFVSVRVTEDSRLTDYGQGEGSSASAADTAEADTEEASTEETAAAVSSDETTASSSQHAGDADESDPPPSDPDAGLSTYAWGTYTCTRCDSSVDRVWRDGDDLVCPSCKEW</sequence>
<dbReference type="Proteomes" id="UP001056855">
    <property type="component" value="Chromosome"/>
</dbReference>
<dbReference type="Pfam" id="PF24458">
    <property type="entry name" value="DUF7573"/>
    <property type="match status" value="1"/>
</dbReference>
<organism evidence="3 4">
    <name type="scientific">Natronosalvus rutilus</name>
    <dbReference type="NCBI Taxonomy" id="2953753"/>
    <lineage>
        <taxon>Archaea</taxon>
        <taxon>Methanobacteriati</taxon>
        <taxon>Methanobacteriota</taxon>
        <taxon>Stenosarchaea group</taxon>
        <taxon>Halobacteria</taxon>
        <taxon>Halobacteriales</taxon>
        <taxon>Natrialbaceae</taxon>
        <taxon>Natronosalvus</taxon>
    </lineage>
</organism>
<evidence type="ECO:0000313" key="3">
    <source>
        <dbReference type="EMBL" id="UTF53851.1"/>
    </source>
</evidence>
<feature type="compositionally biased region" description="Acidic residues" evidence="1">
    <location>
        <begin position="105"/>
        <end position="114"/>
    </location>
</feature>
<feature type="region of interest" description="Disordered" evidence="1">
    <location>
        <begin position="77"/>
        <end position="152"/>
    </location>
</feature>
<feature type="domain" description="DUF7573" evidence="2">
    <location>
        <begin position="151"/>
        <end position="186"/>
    </location>
</feature>
<feature type="compositionally biased region" description="Low complexity" evidence="1">
    <location>
        <begin position="115"/>
        <end position="131"/>
    </location>
</feature>
<dbReference type="InterPro" id="IPR055995">
    <property type="entry name" value="DUF7573"/>
</dbReference>
<dbReference type="RefSeq" id="WP_254158370.1">
    <property type="nucleotide sequence ID" value="NZ_CP100355.1"/>
</dbReference>